<evidence type="ECO:0000313" key="4">
    <source>
        <dbReference type="EMBL" id="ROI15708.1"/>
    </source>
</evidence>
<feature type="domain" description="TGFBR3/Endoglin-like N-terminal" evidence="3">
    <location>
        <begin position="89"/>
        <end position="135"/>
    </location>
</feature>
<gene>
    <name evidence="4" type="ORF">DPX16_20246</name>
</gene>
<sequence>MHVRCADRSAYDIKVPCLESEERLESGQLLMLLYLSCGTLMSFAHRSAQVCACITDALQHRRWSFTEPVRCGTNQRSQFPALPMCDAEYVALHLRPIQSLQMHQKPLVFVLNSPQPVLWKLRTEKLVSGVKRIFHHLSITALSLSLFLSFLHSIASEPTPSTFSQQ</sequence>
<protein>
    <submittedName>
        <fullName evidence="4">Transforming growth factor beta receptor type 3</fullName>
    </submittedName>
</protein>
<keyword evidence="1" id="KW-0325">Glycoprotein</keyword>
<evidence type="ECO:0000256" key="2">
    <source>
        <dbReference type="SAM" id="Phobius"/>
    </source>
</evidence>
<dbReference type="InterPro" id="IPR058899">
    <property type="entry name" value="TGFBR3/Endoglin-like_N"/>
</dbReference>
<evidence type="ECO:0000259" key="3">
    <source>
        <dbReference type="Pfam" id="PF26060"/>
    </source>
</evidence>
<feature type="transmembrane region" description="Helical" evidence="2">
    <location>
        <begin position="133"/>
        <end position="155"/>
    </location>
</feature>
<keyword evidence="4" id="KW-0675">Receptor</keyword>
<reference evidence="4 5" key="1">
    <citation type="submission" date="2018-10" db="EMBL/GenBank/DDBJ databases">
        <title>Genome assembly for a Yunnan-Guizhou Plateau 3E fish, Anabarilius grahami (Regan), and its evolutionary and genetic applications.</title>
        <authorList>
            <person name="Jiang W."/>
        </authorList>
    </citation>
    <scope>NUCLEOTIDE SEQUENCE [LARGE SCALE GENOMIC DNA]</scope>
    <source>
        <strain evidence="4">AG-KIZ</strain>
        <tissue evidence="4">Muscle</tissue>
    </source>
</reference>
<dbReference type="Pfam" id="PF26060">
    <property type="entry name" value="TGFBR3_N"/>
    <property type="match status" value="1"/>
</dbReference>
<dbReference type="AlphaFoldDB" id="A0A3N0XEG5"/>
<evidence type="ECO:0000256" key="1">
    <source>
        <dbReference type="ARBA" id="ARBA00023180"/>
    </source>
</evidence>
<proteinExistence type="predicted"/>
<keyword evidence="5" id="KW-1185">Reference proteome</keyword>
<dbReference type="EMBL" id="RJVU01079141">
    <property type="protein sequence ID" value="ROI15708.1"/>
    <property type="molecule type" value="Genomic_DNA"/>
</dbReference>
<keyword evidence="2" id="KW-0472">Membrane</keyword>
<keyword evidence="2" id="KW-0812">Transmembrane</keyword>
<dbReference type="Proteomes" id="UP000281406">
    <property type="component" value="Unassembled WGS sequence"/>
</dbReference>
<organism evidence="4 5">
    <name type="scientific">Anabarilius grahami</name>
    <name type="common">Kanglang fish</name>
    <name type="synonym">Barilius grahami</name>
    <dbReference type="NCBI Taxonomy" id="495550"/>
    <lineage>
        <taxon>Eukaryota</taxon>
        <taxon>Metazoa</taxon>
        <taxon>Chordata</taxon>
        <taxon>Craniata</taxon>
        <taxon>Vertebrata</taxon>
        <taxon>Euteleostomi</taxon>
        <taxon>Actinopterygii</taxon>
        <taxon>Neopterygii</taxon>
        <taxon>Teleostei</taxon>
        <taxon>Ostariophysi</taxon>
        <taxon>Cypriniformes</taxon>
        <taxon>Xenocyprididae</taxon>
        <taxon>Xenocypridinae</taxon>
        <taxon>Xenocypridinae incertae sedis</taxon>
        <taxon>Anabarilius</taxon>
    </lineage>
</organism>
<evidence type="ECO:0000313" key="5">
    <source>
        <dbReference type="Proteomes" id="UP000281406"/>
    </source>
</evidence>
<keyword evidence="2" id="KW-1133">Transmembrane helix</keyword>
<comment type="caution">
    <text evidence="4">The sequence shown here is derived from an EMBL/GenBank/DDBJ whole genome shotgun (WGS) entry which is preliminary data.</text>
</comment>
<name>A0A3N0XEG5_ANAGA</name>
<accession>A0A3N0XEG5</accession>
<dbReference type="OrthoDB" id="6420824at2759"/>